<feature type="region of interest" description="Disordered" evidence="1">
    <location>
        <begin position="96"/>
        <end position="128"/>
    </location>
</feature>
<name>A0A132AA56_SARSC</name>
<dbReference type="OrthoDB" id="6516984at2759"/>
<feature type="compositionally biased region" description="Polar residues" evidence="1">
    <location>
        <begin position="116"/>
        <end position="128"/>
    </location>
</feature>
<reference evidence="2 3" key="1">
    <citation type="journal article" date="2015" name="Parasit. Vectors">
        <title>Draft genome of the scabies mite.</title>
        <authorList>
            <person name="Rider S.D.Jr."/>
            <person name="Morgan M.S."/>
            <person name="Arlian L.G."/>
        </authorList>
    </citation>
    <scope>NUCLEOTIDE SEQUENCE [LARGE SCALE GENOMIC DNA]</scope>
    <source>
        <strain evidence="2">Arlian Lab</strain>
    </source>
</reference>
<evidence type="ECO:0000313" key="2">
    <source>
        <dbReference type="EMBL" id="KPM07797.1"/>
    </source>
</evidence>
<dbReference type="VEuPathDB" id="VectorBase:SSCA005942"/>
<evidence type="ECO:0000313" key="3">
    <source>
        <dbReference type="Proteomes" id="UP000616769"/>
    </source>
</evidence>
<dbReference type="Proteomes" id="UP000616769">
    <property type="component" value="Unassembled WGS sequence"/>
</dbReference>
<evidence type="ECO:0000256" key="1">
    <source>
        <dbReference type="SAM" id="MobiDB-lite"/>
    </source>
</evidence>
<proteinExistence type="predicted"/>
<gene>
    <name evidence="2" type="ORF">QR98_0063030</name>
</gene>
<protein>
    <submittedName>
        <fullName evidence="2">Uncharacterized protein</fullName>
    </submittedName>
</protein>
<dbReference type="EMBL" id="JXLN01011899">
    <property type="protein sequence ID" value="KPM07797.1"/>
    <property type="molecule type" value="Genomic_DNA"/>
</dbReference>
<feature type="compositionally biased region" description="Low complexity" evidence="1">
    <location>
        <begin position="96"/>
        <end position="115"/>
    </location>
</feature>
<comment type="caution">
    <text evidence="2">The sequence shown here is derived from an EMBL/GenBank/DDBJ whole genome shotgun (WGS) entry which is preliminary data.</text>
</comment>
<sequence length="405" mass="46439">MKTKNSDSGPTLIVSSSLPSLIPVAKKQTIHNQTCNKKLIHGSNDQTFENCHTQKNKNESIDYSVSKSIHFQKSVFNHRKDSVSCSSDIVNRSKTSSSLTSLSSSSESTTRMSTTAPTKIQQPNYSKSTTSSNLKIKIYHSSNSDPLNYSKIKRQSVLNLKKSFQQQHQTQSNYRETFIEKSDSNQIELNNNAHQKQLIDLLKEKESIIAEITKLIDDKEHVVQSLYIEMNEKNEKIFALQDEIRKRRHDMNEMSRKIIELDQKLKCCHCKAFLDYEWRPLTRSLSGLSLRSIGTEEKNSNPRWSRISRINKAIRKILGKHGDTNAAMSSNTVGTVGGNGDCIDELKTILQEKEMLITDLRLETKLTNTKLLELENLLRKKDEESFQMKKNNDYLEKIFKSKMID</sequence>
<dbReference type="AlphaFoldDB" id="A0A132AA56"/>
<organism evidence="2 3">
    <name type="scientific">Sarcoptes scabiei</name>
    <name type="common">Itch mite</name>
    <name type="synonym">Acarus scabiei</name>
    <dbReference type="NCBI Taxonomy" id="52283"/>
    <lineage>
        <taxon>Eukaryota</taxon>
        <taxon>Metazoa</taxon>
        <taxon>Ecdysozoa</taxon>
        <taxon>Arthropoda</taxon>
        <taxon>Chelicerata</taxon>
        <taxon>Arachnida</taxon>
        <taxon>Acari</taxon>
        <taxon>Acariformes</taxon>
        <taxon>Sarcoptiformes</taxon>
        <taxon>Astigmata</taxon>
        <taxon>Psoroptidia</taxon>
        <taxon>Sarcoptoidea</taxon>
        <taxon>Sarcoptidae</taxon>
        <taxon>Sarcoptinae</taxon>
        <taxon>Sarcoptes</taxon>
    </lineage>
</organism>
<accession>A0A132AA56</accession>